<gene>
    <name evidence="2" type="ORF">GGQ57_005125</name>
</gene>
<dbReference type="SUPFAM" id="SSF52540">
    <property type="entry name" value="P-loop containing nucleoside triphosphate hydrolases"/>
    <property type="match status" value="1"/>
</dbReference>
<organism evidence="2 3">
    <name type="scientific">Parabacteroides faecis</name>
    <dbReference type="NCBI Taxonomy" id="1217282"/>
    <lineage>
        <taxon>Bacteria</taxon>
        <taxon>Pseudomonadati</taxon>
        <taxon>Bacteroidota</taxon>
        <taxon>Bacteroidia</taxon>
        <taxon>Bacteroidales</taxon>
        <taxon>Tannerellaceae</taxon>
        <taxon>Parabacteroides</taxon>
    </lineage>
</organism>
<proteinExistence type="predicted"/>
<dbReference type="RefSeq" id="WP_129734891.1">
    <property type="nucleotide sequence ID" value="NZ_BMPB01000021.1"/>
</dbReference>
<evidence type="ECO:0000313" key="2">
    <source>
        <dbReference type="EMBL" id="MBB4625178.1"/>
    </source>
</evidence>
<evidence type="ECO:0000313" key="3">
    <source>
        <dbReference type="Proteomes" id="UP000533637"/>
    </source>
</evidence>
<dbReference type="CDD" id="cd02042">
    <property type="entry name" value="ParAB_family"/>
    <property type="match status" value="1"/>
</dbReference>
<feature type="domain" description="CobQ/CobB/MinD/ParA nucleotide binding" evidence="1">
    <location>
        <begin position="9"/>
        <end position="211"/>
    </location>
</feature>
<comment type="caution">
    <text evidence="2">The sequence shown here is derived from an EMBL/GenBank/DDBJ whole genome shotgun (WGS) entry which is preliminary data.</text>
</comment>
<reference evidence="2 3" key="1">
    <citation type="submission" date="2020-08" db="EMBL/GenBank/DDBJ databases">
        <title>Genomic Encyclopedia of Type Strains, Phase IV (KMG-IV): sequencing the most valuable type-strain genomes for metagenomic binning, comparative biology and taxonomic classification.</title>
        <authorList>
            <person name="Goeker M."/>
        </authorList>
    </citation>
    <scope>NUCLEOTIDE SEQUENCE [LARGE SCALE GENOMIC DNA]</scope>
    <source>
        <strain evidence="2 3">DSM 102983</strain>
    </source>
</reference>
<dbReference type="PANTHER" id="PTHR13696:SF52">
    <property type="entry name" value="PARA FAMILY PROTEIN CT_582"/>
    <property type="match status" value="1"/>
</dbReference>
<dbReference type="InterPro" id="IPR027417">
    <property type="entry name" value="P-loop_NTPase"/>
</dbReference>
<keyword evidence="3" id="KW-1185">Reference proteome</keyword>
<name>A0ABR6KUT6_9BACT</name>
<evidence type="ECO:0000259" key="1">
    <source>
        <dbReference type="Pfam" id="PF01656"/>
    </source>
</evidence>
<dbReference type="Gene3D" id="3.40.50.300">
    <property type="entry name" value="P-loop containing nucleotide triphosphate hydrolases"/>
    <property type="match status" value="1"/>
</dbReference>
<accession>A0ABR6KUT6</accession>
<dbReference type="InterPro" id="IPR002586">
    <property type="entry name" value="CobQ/CobB/MinD/ParA_Nub-bd_dom"/>
</dbReference>
<sequence>MSKQPIYLAFSTQKGGAGKTALTVLVASYLHYVKGYDVAVIDCDYPQHSIAEMRDRDLKLALEDDHYKRMAYEQFTRLDKKAYPVIESSTEKAIDDADRITEQADFDIVFFDLPGTVNNPSVIKALTNMDYIFAPISADRLVLESTLRYMVVINDVIKKTGVTTIKGTYMVWNMVDGREKSELYGVYEQVIAELGFEVVKTFIPNSLRFRRELTETHKGVFRSTLFPPERSQLKGSNIDALADEILELIKLNGNG</sequence>
<protein>
    <submittedName>
        <fullName evidence="2">Cellulose biosynthesis protein BcsQ</fullName>
    </submittedName>
</protein>
<dbReference type="PANTHER" id="PTHR13696">
    <property type="entry name" value="P-LOOP CONTAINING NUCLEOSIDE TRIPHOSPHATE HYDROLASE"/>
    <property type="match status" value="1"/>
</dbReference>
<dbReference type="EMBL" id="JACHOC010000014">
    <property type="protein sequence ID" value="MBB4625178.1"/>
    <property type="molecule type" value="Genomic_DNA"/>
</dbReference>
<dbReference type="InterPro" id="IPR050678">
    <property type="entry name" value="DNA_Partitioning_ATPase"/>
</dbReference>
<dbReference type="Proteomes" id="UP000533637">
    <property type="component" value="Unassembled WGS sequence"/>
</dbReference>
<dbReference type="Pfam" id="PF01656">
    <property type="entry name" value="CbiA"/>
    <property type="match status" value="1"/>
</dbReference>